<evidence type="ECO:0000259" key="1">
    <source>
        <dbReference type="Pfam" id="PF00882"/>
    </source>
</evidence>
<sequence length="562" mass="63918">MPGVFTHFLTVDEIARQLGQPWARAGQDYPMHVAFGSIGPDYLYFYKNDWGPLGQVGHLFFSVFDDLREIVNLYNSVVTAQENVTDWLSGGLQSALQANVALLESTVVARLVALATSSHDLFEAFSPPISRRPEGAAIKEWWWADIAHQHRSFDFARQIWATSNNDSSLRAYVLGYLTHLATDVVGHPLINLYSGGPYRNHWRRHNIIERILDSHLWQSSTGEELTESGAYRRIHFPGYDPSTPVIPEKLCAFLADAYKVVYQDLAIASGIPDANDVREMFKIYYKYLKGATDNTLLNRPKPPEDFDWFDLDEWIRVRFEDVMSRQPNLGKLPYINPNDPRSWLAFLVSLMQYLVWLAEVAVMIATIPVAAGMRLATAPARYLLWKLSLTLYELYDTSRLVLVTSGFVHPTYAQVEQCFPHIVRIGDQDAFRSKNTSYVHVTNSEQTYHLVHPSDLGADLEKPSERIIQNVSSTRFQSLLLSRFSNVDRSFLINACHSVETSPQFGAIDLADFLVNEFQSNGGREIPNLNLDGDRGFGWTDWITDDPLPWSENTSFIRCPKI</sequence>
<evidence type="ECO:0000313" key="2">
    <source>
        <dbReference type="EMBL" id="SAK78785.1"/>
    </source>
</evidence>
<dbReference type="RefSeq" id="WP_157696217.1">
    <property type="nucleotide sequence ID" value="NZ_FCOI02000021.1"/>
</dbReference>
<accession>A0A158C8U7</accession>
<dbReference type="AlphaFoldDB" id="A0A158C8U7"/>
<dbReference type="OrthoDB" id="8451635at2"/>
<dbReference type="Pfam" id="PF00882">
    <property type="entry name" value="Zn_dep_PLPC"/>
    <property type="match status" value="1"/>
</dbReference>
<dbReference type="InterPro" id="IPR029002">
    <property type="entry name" value="PLPC/GPLD1"/>
</dbReference>
<gene>
    <name evidence="2" type="ORF">AWB76_05253</name>
</gene>
<reference evidence="3" key="1">
    <citation type="submission" date="2016-01" db="EMBL/GenBank/DDBJ databases">
        <authorList>
            <person name="Peeters Charlotte."/>
        </authorList>
    </citation>
    <scope>NUCLEOTIDE SEQUENCE [LARGE SCALE GENOMIC DNA]</scope>
</reference>
<organism evidence="2 3">
    <name type="scientific">Caballeronia temeraria</name>
    <dbReference type="NCBI Taxonomy" id="1777137"/>
    <lineage>
        <taxon>Bacteria</taxon>
        <taxon>Pseudomonadati</taxon>
        <taxon>Pseudomonadota</taxon>
        <taxon>Betaproteobacteria</taxon>
        <taxon>Burkholderiales</taxon>
        <taxon>Burkholderiaceae</taxon>
        <taxon>Caballeronia</taxon>
    </lineage>
</organism>
<proteinExistence type="predicted"/>
<evidence type="ECO:0000313" key="3">
    <source>
        <dbReference type="Proteomes" id="UP000054624"/>
    </source>
</evidence>
<dbReference type="Proteomes" id="UP000054624">
    <property type="component" value="Unassembled WGS sequence"/>
</dbReference>
<dbReference type="STRING" id="1777137.AWB76_05253"/>
<feature type="domain" description="Phospholipase C/D" evidence="1">
    <location>
        <begin position="6"/>
        <end position="225"/>
    </location>
</feature>
<keyword evidence="3" id="KW-1185">Reference proteome</keyword>
<dbReference type="EMBL" id="FCOI02000021">
    <property type="protein sequence ID" value="SAK78785.1"/>
    <property type="molecule type" value="Genomic_DNA"/>
</dbReference>
<name>A0A158C8U7_9BURK</name>
<protein>
    <recommendedName>
        <fullName evidence="1">Phospholipase C/D domain-containing protein</fullName>
    </recommendedName>
</protein>